<reference evidence="7" key="1">
    <citation type="journal article" date="2021" name="Sci. Rep.">
        <title>Diploid genomic architecture of Nitzschia inconspicua, an elite biomass production diatom.</title>
        <authorList>
            <person name="Oliver A."/>
            <person name="Podell S."/>
            <person name="Pinowska A."/>
            <person name="Traller J.C."/>
            <person name="Smith S.R."/>
            <person name="McClure R."/>
            <person name="Beliaev A."/>
            <person name="Bohutskyi P."/>
            <person name="Hill E.A."/>
            <person name="Rabines A."/>
            <person name="Zheng H."/>
            <person name="Allen L.Z."/>
            <person name="Kuo A."/>
            <person name="Grigoriev I.V."/>
            <person name="Allen A.E."/>
            <person name="Hazlebeck D."/>
            <person name="Allen E.E."/>
        </authorList>
    </citation>
    <scope>NUCLEOTIDE SEQUENCE</scope>
    <source>
        <strain evidence="7">Hildebrandi</strain>
    </source>
</reference>
<reference evidence="7" key="2">
    <citation type="submission" date="2021-04" db="EMBL/GenBank/DDBJ databases">
        <authorList>
            <person name="Podell S."/>
        </authorList>
    </citation>
    <scope>NUCLEOTIDE SEQUENCE</scope>
    <source>
        <strain evidence="7">Hildebrandi</strain>
    </source>
</reference>
<organism evidence="7 8">
    <name type="scientific">Nitzschia inconspicua</name>
    <dbReference type="NCBI Taxonomy" id="303405"/>
    <lineage>
        <taxon>Eukaryota</taxon>
        <taxon>Sar</taxon>
        <taxon>Stramenopiles</taxon>
        <taxon>Ochrophyta</taxon>
        <taxon>Bacillariophyta</taxon>
        <taxon>Bacillariophyceae</taxon>
        <taxon>Bacillariophycidae</taxon>
        <taxon>Bacillariales</taxon>
        <taxon>Bacillariaceae</taxon>
        <taxon>Nitzschia</taxon>
    </lineage>
</organism>
<dbReference type="OrthoDB" id="2502820at2759"/>
<feature type="transmembrane region" description="Helical" evidence="6">
    <location>
        <begin position="529"/>
        <end position="548"/>
    </location>
</feature>
<proteinExistence type="predicted"/>
<evidence type="ECO:0000256" key="2">
    <source>
        <dbReference type="ARBA" id="ARBA00022692"/>
    </source>
</evidence>
<feature type="transmembrane region" description="Helical" evidence="6">
    <location>
        <begin position="503"/>
        <end position="523"/>
    </location>
</feature>
<keyword evidence="3 6" id="KW-1133">Transmembrane helix</keyword>
<dbReference type="GO" id="GO:0016020">
    <property type="term" value="C:membrane"/>
    <property type="evidence" value="ECO:0007669"/>
    <property type="project" value="UniProtKB-SubCell"/>
</dbReference>
<feature type="region of interest" description="Disordered" evidence="5">
    <location>
        <begin position="283"/>
        <end position="302"/>
    </location>
</feature>
<evidence type="ECO:0000256" key="3">
    <source>
        <dbReference type="ARBA" id="ARBA00022989"/>
    </source>
</evidence>
<comment type="subcellular location">
    <subcellularLocation>
        <location evidence="1">Membrane</location>
        <topology evidence="1">Multi-pass membrane protein</topology>
    </subcellularLocation>
</comment>
<accession>A0A9K3KRR7</accession>
<feature type="compositionally biased region" description="Low complexity" evidence="5">
    <location>
        <begin position="123"/>
        <end position="133"/>
    </location>
</feature>
<keyword evidence="2 6" id="KW-0812">Transmembrane</keyword>
<sequence length="628" mass="67685">MMERMYRKQQQGQCHWSLSLGMVVLLLYSWMVQGLIQQHHHHQQYFRQGNLFYPYDYCCRSVSLFHKQQQQQQQQQRQQPRQLLSIISSSCSSTRCTRSTRKLNSLNSSSNNNSNDAIEPQENNTSISSNQSSSATTTATNLLFKNKSFILSKLTNDQQSILSAMVLVLLDVFFRRIFQKFQIAFPSSLGGCAILLATLLIHGRNNNTNNNNALYNIVQPGATLLAKWLPVFFVPSLVTLPLVGTIGTPTEIAKIMAVIVGGFFFTLWTTSSSILQVAKLTSNKRNNNDNNTEQDETDSDTSVTVVTDLVTPTVQPTPPSPPPFSDTLMKQLRLWAIFTGIAALEGASPAFTSLPARMLTKFQTPVLTGHLAAVTLASFCYGARMPSTFKTVVHPLVTCTTLTWGVLALFGKCTGRTFTTMLHSYKMGHGWNGLSGTGAGDVFLFLLGPAVLSLAVSMYEKRQLVRDNAKEVATGVAVSSIGGLIGTAAMVRWISIIQPSLRVALLSRNITSPLAMAIASILGANSATVSLAVSIVVVTGLIGANFGATLLDKLGIIDPVARGMGIGAAAHGLGTAAFVKEKDAFPFAAISMALTATACTVLVSIPVIKKLVLTIALGGITDGGTVNL</sequence>
<evidence type="ECO:0000313" key="8">
    <source>
        <dbReference type="Proteomes" id="UP000693970"/>
    </source>
</evidence>
<feature type="transmembrane region" description="Helical" evidence="6">
    <location>
        <begin position="332"/>
        <end position="354"/>
    </location>
</feature>
<protein>
    <submittedName>
        <fullName evidence="7">LrgB family protein</fullName>
    </submittedName>
</protein>
<feature type="transmembrane region" description="Helical" evidence="6">
    <location>
        <begin position="585"/>
        <end position="608"/>
    </location>
</feature>
<evidence type="ECO:0000256" key="1">
    <source>
        <dbReference type="ARBA" id="ARBA00004141"/>
    </source>
</evidence>
<dbReference type="AlphaFoldDB" id="A0A9K3KRR7"/>
<feature type="transmembrane region" description="Helical" evidence="6">
    <location>
        <begin position="222"/>
        <end position="243"/>
    </location>
</feature>
<feature type="region of interest" description="Disordered" evidence="5">
    <location>
        <begin position="102"/>
        <end position="133"/>
    </location>
</feature>
<evidence type="ECO:0000256" key="5">
    <source>
        <dbReference type="SAM" id="MobiDB-lite"/>
    </source>
</evidence>
<dbReference type="Pfam" id="PF04172">
    <property type="entry name" value="LrgB"/>
    <property type="match status" value="1"/>
</dbReference>
<dbReference type="Proteomes" id="UP000693970">
    <property type="component" value="Unassembled WGS sequence"/>
</dbReference>
<feature type="transmembrane region" description="Helical" evidence="6">
    <location>
        <begin position="255"/>
        <end position="278"/>
    </location>
</feature>
<feature type="transmembrane region" description="Helical" evidence="6">
    <location>
        <begin position="366"/>
        <end position="386"/>
    </location>
</feature>
<dbReference type="EMBL" id="JAGRRH010000020">
    <property type="protein sequence ID" value="KAG7348650.1"/>
    <property type="molecule type" value="Genomic_DNA"/>
</dbReference>
<feature type="compositionally biased region" description="Low complexity" evidence="5">
    <location>
        <begin position="102"/>
        <end position="115"/>
    </location>
</feature>
<evidence type="ECO:0000256" key="6">
    <source>
        <dbReference type="SAM" id="Phobius"/>
    </source>
</evidence>
<feature type="transmembrane region" description="Helical" evidence="6">
    <location>
        <begin position="183"/>
        <end position="202"/>
    </location>
</feature>
<comment type="caution">
    <text evidence="7">The sequence shown here is derived from an EMBL/GenBank/DDBJ whole genome shotgun (WGS) entry which is preliminary data.</text>
</comment>
<evidence type="ECO:0000313" key="7">
    <source>
        <dbReference type="EMBL" id="KAG7348650.1"/>
    </source>
</evidence>
<keyword evidence="4 6" id="KW-0472">Membrane</keyword>
<feature type="transmembrane region" description="Helical" evidence="6">
    <location>
        <begin position="392"/>
        <end position="410"/>
    </location>
</feature>
<keyword evidence="8" id="KW-1185">Reference proteome</keyword>
<dbReference type="PANTHER" id="PTHR30249">
    <property type="entry name" value="PUTATIVE SEROTONIN TRANSPORTER"/>
    <property type="match status" value="1"/>
</dbReference>
<feature type="transmembrane region" description="Helical" evidence="6">
    <location>
        <begin position="560"/>
        <end position="579"/>
    </location>
</feature>
<gene>
    <name evidence="7" type="ORF">IV203_017355</name>
</gene>
<dbReference type="InterPro" id="IPR007300">
    <property type="entry name" value="CidB/LrgB"/>
</dbReference>
<feature type="transmembrane region" description="Helical" evidence="6">
    <location>
        <begin position="472"/>
        <end position="491"/>
    </location>
</feature>
<feature type="transmembrane region" description="Helical" evidence="6">
    <location>
        <begin position="431"/>
        <end position="452"/>
    </location>
</feature>
<dbReference type="PANTHER" id="PTHR30249:SF0">
    <property type="entry name" value="PLASTIDAL GLYCOLATE_GLYCERATE TRANSLOCATOR 1, CHLOROPLASTIC"/>
    <property type="match status" value="1"/>
</dbReference>
<name>A0A9K3KRR7_9STRA</name>
<evidence type="ECO:0000256" key="4">
    <source>
        <dbReference type="ARBA" id="ARBA00023136"/>
    </source>
</evidence>